<evidence type="ECO:0000259" key="2">
    <source>
        <dbReference type="Pfam" id="PF01682"/>
    </source>
</evidence>
<dbReference type="PANTHER" id="PTHR46705">
    <property type="entry name" value="PROTEIN CBG09805"/>
    <property type="match status" value="1"/>
</dbReference>
<dbReference type="WBParaSite" id="Pan_g15024.t1">
    <property type="protein sequence ID" value="Pan_g15024.t1"/>
    <property type="gene ID" value="Pan_g15024"/>
</dbReference>
<feature type="signal peptide" evidence="1">
    <location>
        <begin position="1"/>
        <end position="17"/>
    </location>
</feature>
<feature type="chain" id="PRO_5028840009" evidence="1">
    <location>
        <begin position="18"/>
        <end position="249"/>
    </location>
</feature>
<keyword evidence="1" id="KW-0732">Signal</keyword>
<evidence type="ECO:0000256" key="1">
    <source>
        <dbReference type="SAM" id="SignalP"/>
    </source>
</evidence>
<dbReference type="InterPro" id="IPR002602">
    <property type="entry name" value="DB"/>
</dbReference>
<organism evidence="3 4">
    <name type="scientific">Panagrellus redivivus</name>
    <name type="common">Microworm</name>
    <dbReference type="NCBI Taxonomy" id="6233"/>
    <lineage>
        <taxon>Eukaryota</taxon>
        <taxon>Metazoa</taxon>
        <taxon>Ecdysozoa</taxon>
        <taxon>Nematoda</taxon>
        <taxon>Chromadorea</taxon>
        <taxon>Rhabditida</taxon>
        <taxon>Tylenchina</taxon>
        <taxon>Panagrolaimomorpha</taxon>
        <taxon>Panagrolaimoidea</taxon>
        <taxon>Panagrolaimidae</taxon>
        <taxon>Panagrellus</taxon>
    </lineage>
</organism>
<sequence>MLFKVLLVLVSVQVATACFGLGGCGGCGMSCGRFCSRARGSKTLSFDSKTPIGDAVPPSNPDEEFLECCKDRDLPGACLSKCNYRAYTAATLRSMFFRMDACPIEAASALHFCASRSKDHRSCCARNGVGNTEAGGRCFLFCDEEPRNRTQLDLTFLPCLDKFEEMKQCFWSDTVKDYQFNSYSRSALPEAAGSQPLPQSAIYRPIAAQYAAPNAPPAARPNNIYGTSAGVAGISNSYKPLQPLAVRSW</sequence>
<evidence type="ECO:0000313" key="4">
    <source>
        <dbReference type="WBParaSite" id="Pan_g15024.t1"/>
    </source>
</evidence>
<reference evidence="4" key="2">
    <citation type="submission" date="2020-10" db="UniProtKB">
        <authorList>
            <consortium name="WormBaseParasite"/>
        </authorList>
    </citation>
    <scope>IDENTIFICATION</scope>
</reference>
<dbReference type="AlphaFoldDB" id="A0A7E4ZSS4"/>
<dbReference type="PROSITE" id="PS51257">
    <property type="entry name" value="PROKAR_LIPOPROTEIN"/>
    <property type="match status" value="1"/>
</dbReference>
<evidence type="ECO:0000313" key="3">
    <source>
        <dbReference type="Proteomes" id="UP000492821"/>
    </source>
</evidence>
<dbReference type="Pfam" id="PF01682">
    <property type="entry name" value="DB"/>
    <property type="match status" value="1"/>
</dbReference>
<feature type="domain" description="Domain of unknown function DB" evidence="2">
    <location>
        <begin position="68"/>
        <end position="170"/>
    </location>
</feature>
<dbReference type="Proteomes" id="UP000492821">
    <property type="component" value="Unassembled WGS sequence"/>
</dbReference>
<name>A0A7E4ZSS4_PANRE</name>
<protein>
    <submittedName>
        <fullName evidence="4">DB domain-containing protein</fullName>
    </submittedName>
</protein>
<reference evidence="3" key="1">
    <citation type="journal article" date="2013" name="Genetics">
        <title>The draft genome and transcriptome of Panagrellus redivivus are shaped by the harsh demands of a free-living lifestyle.</title>
        <authorList>
            <person name="Srinivasan J."/>
            <person name="Dillman A.R."/>
            <person name="Macchietto M.G."/>
            <person name="Heikkinen L."/>
            <person name="Lakso M."/>
            <person name="Fracchia K.M."/>
            <person name="Antoshechkin I."/>
            <person name="Mortazavi A."/>
            <person name="Wong G."/>
            <person name="Sternberg P.W."/>
        </authorList>
    </citation>
    <scope>NUCLEOTIDE SEQUENCE [LARGE SCALE GENOMIC DNA]</scope>
    <source>
        <strain evidence="3">MT8872</strain>
    </source>
</reference>
<dbReference type="PANTHER" id="PTHR46705:SF9">
    <property type="entry name" value="DOMAIN OF UNKNOWN FUNCTION DB DOMAIN-CONTAINING PROTEIN"/>
    <property type="match status" value="1"/>
</dbReference>
<accession>A0A7E4ZSS4</accession>
<proteinExistence type="predicted"/>
<keyword evidence="3" id="KW-1185">Reference proteome</keyword>